<gene>
    <name evidence="1" type="ORF">PEVE_00018255</name>
</gene>
<accession>A0ABN8M295</accession>
<reference evidence="1 2" key="1">
    <citation type="submission" date="2022-05" db="EMBL/GenBank/DDBJ databases">
        <authorList>
            <consortium name="Genoscope - CEA"/>
            <person name="William W."/>
        </authorList>
    </citation>
    <scope>NUCLEOTIDE SEQUENCE [LARGE SCALE GENOMIC DNA]</scope>
</reference>
<comment type="caution">
    <text evidence="1">The sequence shown here is derived from an EMBL/GenBank/DDBJ whole genome shotgun (WGS) entry which is preliminary data.</text>
</comment>
<protein>
    <submittedName>
        <fullName evidence="1">Uncharacterized protein</fullName>
    </submittedName>
</protein>
<dbReference type="EMBL" id="CALNXI010000249">
    <property type="protein sequence ID" value="CAH3023170.1"/>
    <property type="molecule type" value="Genomic_DNA"/>
</dbReference>
<name>A0ABN8M295_9CNID</name>
<sequence>MKEGEKINYSELSRKYGAAERSKVGNMVVKEFLQTKGVDVAKFTGPRKNAQPVTRRRLNRMFGGEITTPVPRTNAALQETLRAKIRAGEYRLGEIIAPKRYKKLMLQPDGTLKTEYFTVNRRKIPLLEIRKALLEEHEKEGLVRDHSDPHYNCMSVDDIKSRLRELGELKIDGLREELLKVLKLHERTRHLMIWSDHSSIMNHGHLLLTVNAIYDPAFYYTSEELHGKNVQELVEKPHIYSTARCRDTIEDQLLYSETRLEEINELRNQLLSSQKVSIRDICRFFYGDHPSQEVESGEQIGGGFGCCGCTGASASYIDHVGSLREPHITLEERRRKVLEGPAGKERRNCGVHPFKNMSKEELIRECKGRHLSVDGLLKPALESNLKEVLRGIQRVPGLCFPQQECSLQELSLGNYEVLPVEPLHDLKEHINNILKELPKHLNDEEKVLFDETMEAVFSTKEKLRGSDYRLCCVVLALHLGKHCRLTIKRLLHTLAELCEMLYAPAEKRTPRFILRLHNVTFCHVIAVRKVFKIPQVLTYRKLFGIYYHSITCHAPLTSRIISLSLVDTEEEEREFSTINSISKSTSNCHPEHIIPNSIIRVQAERSFRSKKSALTDQQSKIGQFAKNLPNFPDTSIPNELLDSEIYQAHLEQISDFLLCGRGVWWHADEESKEITFHDSEEQPEFRDESPPIHHFRSSSFQSEREYLKEKWVECLTRADFHLPIRKVKVYDPDGNLTFTEYYRIFLEEPWPESGGDQSADQLMVCTAMCDNENGNIHDKADDSVNEEQLETEQEICKDLSLDGDELGEDMSEQEICTAN</sequence>
<keyword evidence="2" id="KW-1185">Reference proteome</keyword>
<evidence type="ECO:0000313" key="1">
    <source>
        <dbReference type="EMBL" id="CAH3023170.1"/>
    </source>
</evidence>
<evidence type="ECO:0000313" key="2">
    <source>
        <dbReference type="Proteomes" id="UP001159427"/>
    </source>
</evidence>
<organism evidence="1 2">
    <name type="scientific">Porites evermanni</name>
    <dbReference type="NCBI Taxonomy" id="104178"/>
    <lineage>
        <taxon>Eukaryota</taxon>
        <taxon>Metazoa</taxon>
        <taxon>Cnidaria</taxon>
        <taxon>Anthozoa</taxon>
        <taxon>Hexacorallia</taxon>
        <taxon>Scleractinia</taxon>
        <taxon>Fungiina</taxon>
        <taxon>Poritidae</taxon>
        <taxon>Porites</taxon>
    </lineage>
</organism>
<proteinExistence type="predicted"/>
<dbReference type="Proteomes" id="UP001159427">
    <property type="component" value="Unassembled WGS sequence"/>
</dbReference>